<name>A0A938Y3R0_9ACTN</name>
<dbReference type="PROSITE" id="PS51257">
    <property type="entry name" value="PROKAR_LIPOPROTEIN"/>
    <property type="match status" value="1"/>
</dbReference>
<dbReference type="Proteomes" id="UP000663791">
    <property type="component" value="Unassembled WGS sequence"/>
</dbReference>
<dbReference type="EMBL" id="JAERTX010000001">
    <property type="protein sequence ID" value="MBM9458714.1"/>
    <property type="molecule type" value="Genomic_DNA"/>
</dbReference>
<keyword evidence="2" id="KW-0732">Signal</keyword>
<feature type="region of interest" description="Disordered" evidence="1">
    <location>
        <begin position="102"/>
        <end position="123"/>
    </location>
</feature>
<reference evidence="3" key="1">
    <citation type="submission" date="2021-01" db="EMBL/GenBank/DDBJ databases">
        <title>Novel species in genus Nocardioides.</title>
        <authorList>
            <person name="Zhang G."/>
        </authorList>
    </citation>
    <scope>NUCLEOTIDE SEQUENCE</scope>
    <source>
        <strain evidence="3">Zg-536</strain>
    </source>
</reference>
<proteinExistence type="predicted"/>
<organism evidence="3 4">
    <name type="scientific">Nocardioides faecalis</name>
    <dbReference type="NCBI Taxonomy" id="2803858"/>
    <lineage>
        <taxon>Bacteria</taxon>
        <taxon>Bacillati</taxon>
        <taxon>Actinomycetota</taxon>
        <taxon>Actinomycetes</taxon>
        <taxon>Propionibacteriales</taxon>
        <taxon>Nocardioidaceae</taxon>
        <taxon>Nocardioides</taxon>
    </lineage>
</organism>
<dbReference type="RefSeq" id="WP_205289989.1">
    <property type="nucleotide sequence ID" value="NZ_CP074406.1"/>
</dbReference>
<evidence type="ECO:0000256" key="2">
    <source>
        <dbReference type="SAM" id="SignalP"/>
    </source>
</evidence>
<comment type="caution">
    <text evidence="3">The sequence shown here is derived from an EMBL/GenBank/DDBJ whole genome shotgun (WGS) entry which is preliminary data.</text>
</comment>
<gene>
    <name evidence="3" type="ORF">JK386_02255</name>
</gene>
<feature type="chain" id="PRO_5038788752" description="Lipoprotein" evidence="2">
    <location>
        <begin position="24"/>
        <end position="144"/>
    </location>
</feature>
<keyword evidence="4" id="KW-1185">Reference proteome</keyword>
<evidence type="ECO:0000313" key="4">
    <source>
        <dbReference type="Proteomes" id="UP000663791"/>
    </source>
</evidence>
<protein>
    <recommendedName>
        <fullName evidence="5">Lipoprotein</fullName>
    </recommendedName>
</protein>
<sequence length="144" mass="15536">MTSLKRPFAVLGATALLSLGLTACGGYPTDASAKDFCGSVQDVFDATIAVEGEEPTKKEWEKIQKAYEDLGETGTPKNIGEDEREGFEVVVDAITDLDYDEAKKSFGDEDGEDGIPGVSKDDDKKADKFFEYLTTECSDELGGE</sequence>
<feature type="signal peptide" evidence="2">
    <location>
        <begin position="1"/>
        <end position="23"/>
    </location>
</feature>
<dbReference type="AlphaFoldDB" id="A0A938Y3R0"/>
<evidence type="ECO:0000256" key="1">
    <source>
        <dbReference type="SAM" id="MobiDB-lite"/>
    </source>
</evidence>
<evidence type="ECO:0008006" key="5">
    <source>
        <dbReference type="Google" id="ProtNLM"/>
    </source>
</evidence>
<accession>A0A938Y3R0</accession>
<evidence type="ECO:0000313" key="3">
    <source>
        <dbReference type="EMBL" id="MBM9458714.1"/>
    </source>
</evidence>